<dbReference type="Gene3D" id="1.10.630.10">
    <property type="entry name" value="Cytochrome P450"/>
    <property type="match status" value="1"/>
</dbReference>
<organism evidence="1 2">
    <name type="scientific">Suillus subaureus</name>
    <dbReference type="NCBI Taxonomy" id="48587"/>
    <lineage>
        <taxon>Eukaryota</taxon>
        <taxon>Fungi</taxon>
        <taxon>Dikarya</taxon>
        <taxon>Basidiomycota</taxon>
        <taxon>Agaricomycotina</taxon>
        <taxon>Agaricomycetes</taxon>
        <taxon>Agaricomycetidae</taxon>
        <taxon>Boletales</taxon>
        <taxon>Suillineae</taxon>
        <taxon>Suillaceae</taxon>
        <taxon>Suillus</taxon>
    </lineage>
</organism>
<proteinExistence type="predicted"/>
<reference evidence="1" key="1">
    <citation type="journal article" date="2020" name="New Phytol.">
        <title>Comparative genomics reveals dynamic genome evolution in host specialist ectomycorrhizal fungi.</title>
        <authorList>
            <person name="Lofgren L.A."/>
            <person name="Nguyen N.H."/>
            <person name="Vilgalys R."/>
            <person name="Ruytinx J."/>
            <person name="Liao H.L."/>
            <person name="Branco S."/>
            <person name="Kuo A."/>
            <person name="LaButti K."/>
            <person name="Lipzen A."/>
            <person name="Andreopoulos W."/>
            <person name="Pangilinan J."/>
            <person name="Riley R."/>
            <person name="Hundley H."/>
            <person name="Na H."/>
            <person name="Barry K."/>
            <person name="Grigoriev I.V."/>
            <person name="Stajich J.E."/>
            <person name="Kennedy P.G."/>
        </authorList>
    </citation>
    <scope>NUCLEOTIDE SEQUENCE</scope>
    <source>
        <strain evidence="1">MN1</strain>
    </source>
</reference>
<dbReference type="GO" id="GO:0004497">
    <property type="term" value="F:monooxygenase activity"/>
    <property type="evidence" value="ECO:0007669"/>
    <property type="project" value="InterPro"/>
</dbReference>
<sequence>MKFGPGSDFFNPLVSPFGCITSHWYLWCCSMIMWSIRRRTMPLGPLGLPWICNRHQMPTVKPWRMFAKWNEQYSPVMSIFLRRTPVIGDYSPVLA</sequence>
<dbReference type="Proteomes" id="UP000807769">
    <property type="component" value="Unassembled WGS sequence"/>
</dbReference>
<dbReference type="AlphaFoldDB" id="A0A9P7JFK7"/>
<dbReference type="GO" id="GO:0016705">
    <property type="term" value="F:oxidoreductase activity, acting on paired donors, with incorporation or reduction of molecular oxygen"/>
    <property type="evidence" value="ECO:0007669"/>
    <property type="project" value="InterPro"/>
</dbReference>
<keyword evidence="2" id="KW-1185">Reference proteome</keyword>
<dbReference type="OrthoDB" id="1055148at2759"/>
<dbReference type="EMBL" id="JABBWG010000010">
    <property type="protein sequence ID" value="KAG1819304.1"/>
    <property type="molecule type" value="Genomic_DNA"/>
</dbReference>
<protein>
    <submittedName>
        <fullName evidence="1">Uncharacterized protein</fullName>
    </submittedName>
</protein>
<comment type="caution">
    <text evidence="1">The sequence shown here is derived from an EMBL/GenBank/DDBJ whole genome shotgun (WGS) entry which is preliminary data.</text>
</comment>
<gene>
    <name evidence="1" type="ORF">BJ212DRAFT_1345370</name>
</gene>
<evidence type="ECO:0000313" key="1">
    <source>
        <dbReference type="EMBL" id="KAG1819304.1"/>
    </source>
</evidence>
<dbReference type="SUPFAM" id="SSF48264">
    <property type="entry name" value="Cytochrome P450"/>
    <property type="match status" value="1"/>
</dbReference>
<dbReference type="InterPro" id="IPR036396">
    <property type="entry name" value="Cyt_P450_sf"/>
</dbReference>
<dbReference type="GO" id="GO:0005506">
    <property type="term" value="F:iron ion binding"/>
    <property type="evidence" value="ECO:0007669"/>
    <property type="project" value="InterPro"/>
</dbReference>
<accession>A0A9P7JFK7</accession>
<name>A0A9P7JFK7_9AGAM</name>
<dbReference type="GO" id="GO:0020037">
    <property type="term" value="F:heme binding"/>
    <property type="evidence" value="ECO:0007669"/>
    <property type="project" value="InterPro"/>
</dbReference>
<dbReference type="RefSeq" id="XP_041194981.1">
    <property type="nucleotide sequence ID" value="XM_041335300.1"/>
</dbReference>
<evidence type="ECO:0000313" key="2">
    <source>
        <dbReference type="Proteomes" id="UP000807769"/>
    </source>
</evidence>
<dbReference type="GeneID" id="64629317"/>